<sequence length="373" mass="41291">MKNTFKLSLAAVLISSAMAANAGISIVDNEQGNFSIGGDVEFDFNFQNRDSNENVLGETNSEFDQTGRILVAFYGERYTDTGHVFQFNAQPLMKSDGNVGLDDAWFGFGAKDGWNLRMGRFEAFDMFPVGQDTFLDYTGDTANDLYIDGAAYVYQMKEGRGRGSSGQLMYSQSFGNLYLELASMIGPRDVLFSGDKYHGATIERDLTKDSVLLRPVVSYTVNNFSIAASMEGNLVKDAVVVDSGNGLVDISNRLGFGFTTKYQANDWNLIANFAYMDAVDETNMTVGVNALFKGFGLGYIHANNDYEKDKIATTVNGNAKVDTVYASYEFADVLEVDDFSIYLGTYYSKQTSDIDTYDEDGDLGARVRFKYFF</sequence>
<name>A0A240EJH6_9VIBR</name>
<dbReference type="AlphaFoldDB" id="A0A240EJH6"/>
<accession>A0A240EJH6</accession>
<feature type="signal peptide" evidence="1">
    <location>
        <begin position="1"/>
        <end position="22"/>
    </location>
</feature>
<protein>
    <recommendedName>
        <fullName evidence="4">Porin</fullName>
    </recommendedName>
</protein>
<keyword evidence="1" id="KW-0732">Signal</keyword>
<proteinExistence type="predicted"/>
<dbReference type="OrthoDB" id="5622860at2"/>
<keyword evidence="3" id="KW-1185">Reference proteome</keyword>
<reference evidence="3" key="1">
    <citation type="submission" date="2016-06" db="EMBL/GenBank/DDBJ databases">
        <authorList>
            <person name="Rodrigo-Torres L."/>
            <person name="Arahal R.D."/>
            <person name="Lucena T."/>
        </authorList>
    </citation>
    <scope>NUCLEOTIDE SEQUENCE [LARGE SCALE GENOMIC DNA]</scope>
    <source>
        <strain evidence="3">CECT8203</strain>
    </source>
</reference>
<feature type="chain" id="PRO_5013394566" description="Porin" evidence="1">
    <location>
        <begin position="23"/>
        <end position="373"/>
    </location>
</feature>
<evidence type="ECO:0000256" key="1">
    <source>
        <dbReference type="SAM" id="SignalP"/>
    </source>
</evidence>
<evidence type="ECO:0000313" key="3">
    <source>
        <dbReference type="Proteomes" id="UP000219336"/>
    </source>
</evidence>
<dbReference type="EMBL" id="OANU01000023">
    <property type="protein sequence ID" value="SNX48339.1"/>
    <property type="molecule type" value="Genomic_DNA"/>
</dbReference>
<dbReference type="SUPFAM" id="SSF56935">
    <property type="entry name" value="Porins"/>
    <property type="match status" value="1"/>
</dbReference>
<dbReference type="RefSeq" id="WP_096993520.1">
    <property type="nucleotide sequence ID" value="NZ_JBHSII010000011.1"/>
</dbReference>
<gene>
    <name evidence="2" type="ORF">VTH8203_01957</name>
</gene>
<dbReference type="Pfam" id="PF16966">
    <property type="entry name" value="Porin_8"/>
    <property type="match status" value="1"/>
</dbReference>
<dbReference type="InterPro" id="IPR016963">
    <property type="entry name" value="Glycoporin_RafY"/>
</dbReference>
<evidence type="ECO:0008006" key="4">
    <source>
        <dbReference type="Google" id="ProtNLM"/>
    </source>
</evidence>
<dbReference type="Proteomes" id="UP000219336">
    <property type="component" value="Unassembled WGS sequence"/>
</dbReference>
<evidence type="ECO:0000313" key="2">
    <source>
        <dbReference type="EMBL" id="SNX48339.1"/>
    </source>
</evidence>
<organism evidence="2 3">
    <name type="scientific">Vibrio thalassae</name>
    <dbReference type="NCBI Taxonomy" id="1243014"/>
    <lineage>
        <taxon>Bacteria</taxon>
        <taxon>Pseudomonadati</taxon>
        <taxon>Pseudomonadota</taxon>
        <taxon>Gammaproteobacteria</taxon>
        <taxon>Vibrionales</taxon>
        <taxon>Vibrionaceae</taxon>
        <taxon>Vibrio</taxon>
    </lineage>
</organism>